<dbReference type="Proteomes" id="UP000616151">
    <property type="component" value="Unassembled WGS sequence"/>
</dbReference>
<evidence type="ECO:0000313" key="1">
    <source>
        <dbReference type="EMBL" id="MBK1866354.1"/>
    </source>
</evidence>
<accession>A0ACC5R160</accession>
<protein>
    <submittedName>
        <fullName evidence="1">Acyltransferase</fullName>
    </submittedName>
</protein>
<keyword evidence="1" id="KW-0808">Transferase</keyword>
<proteinExistence type="predicted"/>
<comment type="caution">
    <text evidence="1">The sequence shown here is derived from an EMBL/GenBank/DDBJ whole genome shotgun (WGS) entry which is preliminary data.</text>
</comment>
<keyword evidence="1" id="KW-0012">Acyltransferase</keyword>
<organism evidence="1 2">
    <name type="scientific">Taklimakanibacter albus</name>
    <dbReference type="NCBI Taxonomy" id="2800327"/>
    <lineage>
        <taxon>Bacteria</taxon>
        <taxon>Pseudomonadati</taxon>
        <taxon>Pseudomonadota</taxon>
        <taxon>Alphaproteobacteria</taxon>
        <taxon>Hyphomicrobiales</taxon>
        <taxon>Aestuariivirgaceae</taxon>
        <taxon>Taklimakanibacter</taxon>
    </lineage>
</organism>
<evidence type="ECO:0000313" key="2">
    <source>
        <dbReference type="Proteomes" id="UP000616151"/>
    </source>
</evidence>
<name>A0ACC5R160_9HYPH</name>
<keyword evidence="2" id="KW-1185">Reference proteome</keyword>
<gene>
    <name evidence="1" type="ORF">JHL16_08320</name>
</gene>
<sequence>MFHNKTLADSLSEKRNSFNLIRLAAALSVLISHAYVLVGQSEMQPLRDWTSYTIGQHAVNIFFVLSGLMLTQSLIRDPNLWNFVTARILRIFPALFGFGLFFSFLLGPLLTTVELGAYFSDAHTYSYPIDLLFRFHEAQPPHGIFTGLPVPGVVNDSLWTIRYELLAYAALVIMFVLGVAKTRLGSLLCLAGMMAALAVINAGWTGGLHTPLEQLCRYAVCFLIGVNLFHGKDQITTRWWPLLATFAFAYLVSGTAFAPLGAILLAAHLTISIGSRSFGALTRWTSKDDISYGTYIYGWPTQQVLLTFFPTLTPIVFAIASMAITPIFGALSWILVEKPALGLKKRLRRPTAVARIGAEAYH</sequence>
<dbReference type="EMBL" id="JAENHL010000006">
    <property type="protein sequence ID" value="MBK1866354.1"/>
    <property type="molecule type" value="Genomic_DNA"/>
</dbReference>
<reference evidence="1" key="1">
    <citation type="submission" date="2021-01" db="EMBL/GenBank/DDBJ databases">
        <authorList>
            <person name="Sun Q."/>
        </authorList>
    </citation>
    <scope>NUCLEOTIDE SEQUENCE</scope>
    <source>
        <strain evidence="1">YIM B02566</strain>
    </source>
</reference>